<evidence type="ECO:0000256" key="4">
    <source>
        <dbReference type="ARBA" id="ARBA00022801"/>
    </source>
</evidence>
<dbReference type="InterPro" id="IPR037004">
    <property type="entry name" value="Exonuc_VII_ssu_sf"/>
</dbReference>
<reference evidence="7 8" key="1">
    <citation type="submission" date="2013-05" db="EMBL/GenBank/DDBJ databases">
        <title>The Genome Sequence of Actinomyces europaeus ACS-120-V-COL10B.</title>
        <authorList>
            <consortium name="The Broad Institute Genomics Platform"/>
            <person name="Earl A."/>
            <person name="Ward D."/>
            <person name="Feldgarden M."/>
            <person name="Gevers D."/>
            <person name="Saerens B."/>
            <person name="Vaneechoutte M."/>
            <person name="Walker B."/>
            <person name="Young S."/>
            <person name="Zeng Q."/>
            <person name="Gargeya S."/>
            <person name="Fitzgerald M."/>
            <person name="Haas B."/>
            <person name="Abouelleil A."/>
            <person name="Allen A.W."/>
            <person name="Alvarado L."/>
            <person name="Arachchi H.M."/>
            <person name="Berlin A.M."/>
            <person name="Chapman S.B."/>
            <person name="Gainer-Dewar J."/>
            <person name="Goldberg J."/>
            <person name="Griggs A."/>
            <person name="Gujja S."/>
            <person name="Hansen M."/>
            <person name="Howarth C."/>
            <person name="Imamovic A."/>
            <person name="Ireland A."/>
            <person name="Larimer J."/>
            <person name="McCowan C."/>
            <person name="Murphy C."/>
            <person name="Pearson M."/>
            <person name="Poon T.W."/>
            <person name="Priest M."/>
            <person name="Roberts A."/>
            <person name="Saif S."/>
            <person name="Shea T."/>
            <person name="Sisk P."/>
            <person name="Sykes S."/>
            <person name="Wortman J."/>
            <person name="Nusbaum C."/>
            <person name="Birren B."/>
        </authorList>
    </citation>
    <scope>NUCLEOTIDE SEQUENCE [LARGE SCALE GENOMIC DNA]</scope>
    <source>
        <strain evidence="7 8">ACS-120-V-Col10b</strain>
    </source>
</reference>
<dbReference type="RefSeq" id="WP_016444841.1">
    <property type="nucleotide sequence ID" value="NZ_KE150267.1"/>
</dbReference>
<dbReference type="NCBIfam" id="NF002139">
    <property type="entry name" value="PRK00977.1-3"/>
    <property type="match status" value="1"/>
</dbReference>
<dbReference type="InterPro" id="IPR003761">
    <property type="entry name" value="Exonuc_VII_S"/>
</dbReference>
<dbReference type="EC" id="3.1.11.6" evidence="6"/>
<comment type="subcellular location">
    <subcellularLocation>
        <location evidence="6">Cytoplasm</location>
    </subcellularLocation>
</comment>
<dbReference type="GO" id="GO:0006308">
    <property type="term" value="P:DNA catabolic process"/>
    <property type="evidence" value="ECO:0007669"/>
    <property type="project" value="UniProtKB-UniRule"/>
</dbReference>
<dbReference type="PIRSF" id="PIRSF006488">
    <property type="entry name" value="Exonuc_VII_S"/>
    <property type="match status" value="1"/>
</dbReference>
<evidence type="ECO:0000256" key="3">
    <source>
        <dbReference type="ARBA" id="ARBA00022722"/>
    </source>
</evidence>
<dbReference type="AlphaFoldDB" id="A0A9W5VVU1"/>
<dbReference type="GO" id="GO:0008855">
    <property type="term" value="F:exodeoxyribonuclease VII activity"/>
    <property type="evidence" value="ECO:0007669"/>
    <property type="project" value="UniProtKB-UniRule"/>
</dbReference>
<name>A0A9W5VVU1_9ACTO</name>
<keyword evidence="2 6" id="KW-0963">Cytoplasm</keyword>
<organism evidence="7 8">
    <name type="scientific">Gleimia europaea ACS-120-V-Col10b</name>
    <dbReference type="NCBI Taxonomy" id="883069"/>
    <lineage>
        <taxon>Bacteria</taxon>
        <taxon>Bacillati</taxon>
        <taxon>Actinomycetota</taxon>
        <taxon>Actinomycetes</taxon>
        <taxon>Actinomycetales</taxon>
        <taxon>Actinomycetaceae</taxon>
        <taxon>Gleimia</taxon>
    </lineage>
</organism>
<keyword evidence="3 6" id="KW-0540">Nuclease</keyword>
<proteinExistence type="inferred from homology"/>
<comment type="function">
    <text evidence="6">Bidirectionally degrades single-stranded DNA into large acid-insoluble oligonucleotides, which are then degraded further into small acid-soluble oligonucleotides.</text>
</comment>
<dbReference type="SUPFAM" id="SSF116842">
    <property type="entry name" value="XseB-like"/>
    <property type="match status" value="1"/>
</dbReference>
<accession>A0A9W5VVU1</accession>
<dbReference type="Pfam" id="PF02609">
    <property type="entry name" value="Exonuc_VII_S"/>
    <property type="match status" value="1"/>
</dbReference>
<dbReference type="NCBIfam" id="TIGR01280">
    <property type="entry name" value="xseB"/>
    <property type="match status" value="1"/>
</dbReference>
<evidence type="ECO:0000256" key="2">
    <source>
        <dbReference type="ARBA" id="ARBA00022490"/>
    </source>
</evidence>
<evidence type="ECO:0000256" key="6">
    <source>
        <dbReference type="HAMAP-Rule" id="MF_00337"/>
    </source>
</evidence>
<keyword evidence="5 6" id="KW-0269">Exonuclease</keyword>
<dbReference type="PANTHER" id="PTHR34137">
    <property type="entry name" value="EXODEOXYRIBONUCLEASE 7 SMALL SUBUNIT"/>
    <property type="match status" value="1"/>
</dbReference>
<comment type="caution">
    <text evidence="7">The sequence shown here is derived from an EMBL/GenBank/DDBJ whole genome shotgun (WGS) entry which is preliminary data.</text>
</comment>
<comment type="catalytic activity">
    <reaction evidence="6">
        <text>Exonucleolytic cleavage in either 5'- to 3'- or 3'- to 5'-direction to yield nucleoside 5'-phosphates.</text>
        <dbReference type="EC" id="3.1.11.6"/>
    </reaction>
</comment>
<dbReference type="EMBL" id="AGWN01000002">
    <property type="protein sequence ID" value="EPD29535.1"/>
    <property type="molecule type" value="Genomic_DNA"/>
</dbReference>
<keyword evidence="8" id="KW-1185">Reference proteome</keyword>
<dbReference type="PANTHER" id="PTHR34137:SF1">
    <property type="entry name" value="EXODEOXYRIBONUCLEASE 7 SMALL SUBUNIT"/>
    <property type="match status" value="1"/>
</dbReference>
<sequence length="78" mass="8625">MEKEELIDPGQLSYEQARDELVQIVKMLESGKTPLEETLSLWERGEALAARCHAVLSAAEQRIEQARAGSASTPETNI</sequence>
<dbReference type="Proteomes" id="UP000014387">
    <property type="component" value="Unassembled WGS sequence"/>
</dbReference>
<dbReference type="OrthoDB" id="5244334at2"/>
<keyword evidence="4 6" id="KW-0378">Hydrolase</keyword>
<evidence type="ECO:0000256" key="5">
    <source>
        <dbReference type="ARBA" id="ARBA00022839"/>
    </source>
</evidence>
<evidence type="ECO:0000313" key="8">
    <source>
        <dbReference type="Proteomes" id="UP000014387"/>
    </source>
</evidence>
<dbReference type="GO" id="GO:0009318">
    <property type="term" value="C:exodeoxyribonuclease VII complex"/>
    <property type="evidence" value="ECO:0007669"/>
    <property type="project" value="UniProtKB-UniRule"/>
</dbReference>
<evidence type="ECO:0000313" key="7">
    <source>
        <dbReference type="EMBL" id="EPD29535.1"/>
    </source>
</evidence>
<evidence type="ECO:0000256" key="1">
    <source>
        <dbReference type="ARBA" id="ARBA00009998"/>
    </source>
</evidence>
<comment type="similarity">
    <text evidence="1 6">Belongs to the XseB family.</text>
</comment>
<protein>
    <recommendedName>
        <fullName evidence="6">Exodeoxyribonuclease 7 small subunit</fullName>
        <ecNumber evidence="6">3.1.11.6</ecNumber>
    </recommendedName>
    <alternativeName>
        <fullName evidence="6">Exodeoxyribonuclease VII small subunit</fullName>
        <shortName evidence="6">Exonuclease VII small subunit</shortName>
    </alternativeName>
</protein>
<comment type="subunit">
    <text evidence="6">Heterooligomer composed of large and small subunits.</text>
</comment>
<dbReference type="HAMAP" id="MF_00337">
    <property type="entry name" value="Exonuc_7_S"/>
    <property type="match status" value="1"/>
</dbReference>
<dbReference type="GO" id="GO:0005829">
    <property type="term" value="C:cytosol"/>
    <property type="evidence" value="ECO:0007669"/>
    <property type="project" value="TreeGrafter"/>
</dbReference>
<dbReference type="Gene3D" id="1.10.287.1040">
    <property type="entry name" value="Exonuclease VII, small subunit"/>
    <property type="match status" value="1"/>
</dbReference>
<gene>
    <name evidence="6" type="primary">xseB</name>
    <name evidence="7" type="ORF">HMPREF9238_01516</name>
</gene>